<gene>
    <name evidence="1" type="ORF">GKE97_16845</name>
</gene>
<evidence type="ECO:0008006" key="3">
    <source>
        <dbReference type="Google" id="ProtNLM"/>
    </source>
</evidence>
<comment type="caution">
    <text evidence="1">The sequence shown here is derived from an EMBL/GenBank/DDBJ whole genome shotgun (WGS) entry which is preliminary data.</text>
</comment>
<sequence>MAEIGSWGTFTFYVSRSSIKTFDDLKWESSVKYATHERHLKEPLLEFTGQDVESMSFTMFFSVFLGVNPIAEVANLLQTMRRGEAHYLIIGPKAYGTNKWVITKLSNSLQRYDRGGNLLAASVNVTMQSYSSR</sequence>
<dbReference type="InterPro" id="IPR009734">
    <property type="entry name" value="Myoviridae_GpU"/>
</dbReference>
<organism evidence="1 2">
    <name type="scientific">Flavonifractor plautii</name>
    <name type="common">Fusobacterium plautii</name>
    <dbReference type="NCBI Taxonomy" id="292800"/>
    <lineage>
        <taxon>Bacteria</taxon>
        <taxon>Bacillati</taxon>
        <taxon>Bacillota</taxon>
        <taxon>Clostridia</taxon>
        <taxon>Eubacteriales</taxon>
        <taxon>Oscillospiraceae</taxon>
        <taxon>Flavonifractor</taxon>
    </lineage>
</organism>
<name>A0A6I2R3F1_FLAPL</name>
<dbReference type="RefSeq" id="WP_148337719.1">
    <property type="nucleotide sequence ID" value="NZ_JADMWB010000022.1"/>
</dbReference>
<evidence type="ECO:0000313" key="2">
    <source>
        <dbReference type="Proteomes" id="UP000434475"/>
    </source>
</evidence>
<dbReference type="AlphaFoldDB" id="A0A6I2R3F1"/>
<dbReference type="EMBL" id="WKPR01000020">
    <property type="protein sequence ID" value="MSB21174.1"/>
    <property type="molecule type" value="Genomic_DNA"/>
</dbReference>
<proteinExistence type="predicted"/>
<dbReference type="Pfam" id="PF06995">
    <property type="entry name" value="Phage_P2_GpU"/>
    <property type="match status" value="1"/>
</dbReference>
<protein>
    <recommendedName>
        <fullName evidence="3">Phage tail protein</fullName>
    </recommendedName>
</protein>
<reference evidence="1 2" key="1">
    <citation type="journal article" date="2019" name="Nat. Med.">
        <title>A library of human gut bacterial isolates paired with longitudinal multiomics data enables mechanistic microbiome research.</title>
        <authorList>
            <person name="Poyet M."/>
            <person name="Groussin M."/>
            <person name="Gibbons S.M."/>
            <person name="Avila-Pacheco J."/>
            <person name="Jiang X."/>
            <person name="Kearney S.M."/>
            <person name="Perrotta A.R."/>
            <person name="Berdy B."/>
            <person name="Zhao S."/>
            <person name="Lieberman T.D."/>
            <person name="Swanson P.K."/>
            <person name="Smith M."/>
            <person name="Roesemann S."/>
            <person name="Alexander J.E."/>
            <person name="Rich S.A."/>
            <person name="Livny J."/>
            <person name="Vlamakis H."/>
            <person name="Clish C."/>
            <person name="Bullock K."/>
            <person name="Deik A."/>
            <person name="Scott J."/>
            <person name="Pierce K.A."/>
            <person name="Xavier R.J."/>
            <person name="Alm E.J."/>
        </authorList>
    </citation>
    <scope>NUCLEOTIDE SEQUENCE [LARGE SCALE GENOMIC DNA]</scope>
    <source>
        <strain evidence="1 2">BIOML-A2</strain>
    </source>
</reference>
<dbReference type="Proteomes" id="UP000434475">
    <property type="component" value="Unassembled WGS sequence"/>
</dbReference>
<evidence type="ECO:0000313" key="1">
    <source>
        <dbReference type="EMBL" id="MSB21174.1"/>
    </source>
</evidence>
<accession>A0A6I2R3F1</accession>